<name>A0A7C9RZA9_9PSEU</name>
<dbReference type="GO" id="GO:0003824">
    <property type="term" value="F:catalytic activity"/>
    <property type="evidence" value="ECO:0007669"/>
    <property type="project" value="InterPro"/>
</dbReference>
<evidence type="ECO:0000259" key="1">
    <source>
        <dbReference type="PROSITE" id="PS50035"/>
    </source>
</evidence>
<protein>
    <recommendedName>
        <fullName evidence="1">PLD phosphodiesterase domain-containing protein</fullName>
    </recommendedName>
</protein>
<accession>A0A7C9RZA9</accession>
<dbReference type="PROSITE" id="PS50035">
    <property type="entry name" value="PLD"/>
    <property type="match status" value="1"/>
</dbReference>
<evidence type="ECO:0000313" key="3">
    <source>
        <dbReference type="Proteomes" id="UP000481360"/>
    </source>
</evidence>
<dbReference type="AlphaFoldDB" id="A0A7C9RZA9"/>
<keyword evidence="3" id="KW-1185">Reference proteome</keyword>
<dbReference type="InterPro" id="IPR001736">
    <property type="entry name" value="PLipase_D/transphosphatidylase"/>
</dbReference>
<dbReference type="Proteomes" id="UP000481360">
    <property type="component" value="Unassembled WGS sequence"/>
</dbReference>
<dbReference type="RefSeq" id="WP_166053855.1">
    <property type="nucleotide sequence ID" value="NZ_JAAMPJ010000014.1"/>
</dbReference>
<sequence length="176" mass="19328">MTRVIRKSAAQSAAEALDLLGALFSAELVRPSKCLWLVSPWISDVEIIDNTAGTYPALARYGRRPARLAEVLGTLAGPSTRIVIGTTSDQHNRAFLRRLDLLASDRGVAEFIDVHQDATRALHTKALTGDDYALVGSMNITYNGINLRDEYVQLETDEQYVARARMDVHGQFGGIL</sequence>
<reference evidence="2 3" key="1">
    <citation type="submission" date="2020-03" db="EMBL/GenBank/DDBJ databases">
        <title>Isolation and identification of active actinomycetes.</title>
        <authorList>
            <person name="Sun X."/>
        </authorList>
    </citation>
    <scope>NUCLEOTIDE SEQUENCE [LARGE SCALE GENOMIC DNA]</scope>
    <source>
        <strain evidence="2 3">NEAU-D13</strain>
    </source>
</reference>
<dbReference type="NCBIfam" id="NF041068">
    <property type="entry name" value="DpdK"/>
    <property type="match status" value="1"/>
</dbReference>
<dbReference type="SUPFAM" id="SSF56024">
    <property type="entry name" value="Phospholipase D/nuclease"/>
    <property type="match status" value="1"/>
</dbReference>
<dbReference type="GO" id="GO:0006793">
    <property type="term" value="P:phosphorus metabolic process"/>
    <property type="evidence" value="ECO:0007669"/>
    <property type="project" value="UniProtKB-ARBA"/>
</dbReference>
<dbReference type="EMBL" id="JAAMPJ010000014">
    <property type="protein sequence ID" value="NGY65063.1"/>
    <property type="molecule type" value="Genomic_DNA"/>
</dbReference>
<dbReference type="Gene3D" id="3.30.870.10">
    <property type="entry name" value="Endonuclease Chain A"/>
    <property type="match status" value="1"/>
</dbReference>
<proteinExistence type="predicted"/>
<organism evidence="2 3">
    <name type="scientific">Lentzea alba</name>
    <dbReference type="NCBI Taxonomy" id="2714351"/>
    <lineage>
        <taxon>Bacteria</taxon>
        <taxon>Bacillati</taxon>
        <taxon>Actinomycetota</taxon>
        <taxon>Actinomycetes</taxon>
        <taxon>Pseudonocardiales</taxon>
        <taxon>Pseudonocardiaceae</taxon>
        <taxon>Lentzea</taxon>
    </lineage>
</organism>
<feature type="domain" description="PLD phosphodiesterase" evidence="1">
    <location>
        <begin position="118"/>
        <end position="144"/>
    </location>
</feature>
<evidence type="ECO:0000313" key="2">
    <source>
        <dbReference type="EMBL" id="NGY65063.1"/>
    </source>
</evidence>
<comment type="caution">
    <text evidence="2">The sequence shown here is derived from an EMBL/GenBank/DDBJ whole genome shotgun (WGS) entry which is preliminary data.</text>
</comment>
<gene>
    <name evidence="2" type="ORF">G7043_39735</name>
</gene>